<evidence type="ECO:0000256" key="7">
    <source>
        <dbReference type="ARBA" id="ARBA00022603"/>
    </source>
</evidence>
<dbReference type="InterPro" id="IPR049560">
    <property type="entry name" value="MeTrfase_RsmB-F_NOP2_cat"/>
</dbReference>
<dbReference type="NCBIfam" id="NF011494">
    <property type="entry name" value="PRK14902.1"/>
    <property type="match status" value="1"/>
</dbReference>
<dbReference type="InterPro" id="IPR001678">
    <property type="entry name" value="MeTrfase_RsmB-F_NOP2_dom"/>
</dbReference>
<keyword evidence="8 14" id="KW-0808">Transferase</keyword>
<dbReference type="InterPro" id="IPR029063">
    <property type="entry name" value="SAM-dependent_MTases_sf"/>
</dbReference>
<dbReference type="RefSeq" id="WP_017378411.1">
    <property type="nucleotide sequence ID" value="NZ_CP013801.1"/>
</dbReference>
<dbReference type="PRINTS" id="PR02008">
    <property type="entry name" value="RCMTFAMILY"/>
</dbReference>
<dbReference type="InterPro" id="IPR035926">
    <property type="entry name" value="NusB-like_sf"/>
</dbReference>
<comment type="subcellular location">
    <subcellularLocation>
        <location evidence="2">Cytoplasm</location>
    </subcellularLocation>
</comment>
<dbReference type="SUPFAM" id="SSF53335">
    <property type="entry name" value="S-adenosyl-L-methionine-dependent methyltransferases"/>
    <property type="match status" value="1"/>
</dbReference>
<keyword evidence="7 14" id="KW-0489">Methyltransferase</keyword>
<dbReference type="Gene3D" id="1.10.287.730">
    <property type="entry name" value="Helix hairpin bin"/>
    <property type="match status" value="1"/>
</dbReference>
<evidence type="ECO:0000256" key="3">
    <source>
        <dbReference type="ARBA" id="ARBA00007494"/>
    </source>
</evidence>
<comment type="function">
    <text evidence="1">Specifically methylates the cytosine at position 967 (m5C967) of 16S rRNA.</text>
</comment>
<dbReference type="PANTHER" id="PTHR22807:SF61">
    <property type="entry name" value="NOL1_NOP2_SUN FAMILY PROTEIN _ ANTITERMINATION NUSB DOMAIN-CONTAINING PROTEIN"/>
    <property type="match status" value="1"/>
</dbReference>
<dbReference type="CDD" id="cd02440">
    <property type="entry name" value="AdoMet_MTases"/>
    <property type="match status" value="1"/>
</dbReference>
<evidence type="ECO:0000256" key="6">
    <source>
        <dbReference type="ARBA" id="ARBA00022552"/>
    </source>
</evidence>
<feature type="active site" description="Nucleophile" evidence="14">
    <location>
        <position position="381"/>
    </location>
</feature>
<dbReference type="InterPro" id="IPR054728">
    <property type="entry name" value="RsmB-like_ferredoxin"/>
</dbReference>
<reference evidence="15 16" key="1">
    <citation type="journal article" date="2014" name="Genome Announc.">
        <title>Comparative Genome Analysis of Two Isolates of the Fish Pathogen Piscirickettsia salmonis from Different Hosts Reveals Major Differences in Virulence-Associated Secretion Systems.</title>
        <authorList>
            <person name="Bohle H."/>
            <person name="Henriquez P."/>
            <person name="Grothusen H."/>
            <person name="Navas E."/>
            <person name="Sandoval A."/>
            <person name="Bustamante F."/>
            <person name="Bustos P."/>
            <person name="Mancilla M."/>
        </authorList>
    </citation>
    <scope>NUCLEOTIDE SEQUENCE [LARGE SCALE GENOMIC DNA]</scope>
    <source>
        <strain evidence="16">B1-32597</strain>
    </source>
</reference>
<dbReference type="Pfam" id="PF22458">
    <property type="entry name" value="RsmF-B_ferredox"/>
    <property type="match status" value="1"/>
</dbReference>
<dbReference type="EC" id="2.1.1.176" evidence="4"/>
<protein>
    <recommendedName>
        <fullName evidence="4">16S rRNA (cytosine(967)-C(5))-methyltransferase</fullName>
        <ecNumber evidence="4">2.1.1.176</ecNumber>
    </recommendedName>
    <alternativeName>
        <fullName evidence="11">16S rRNA m5C967 methyltransferase</fullName>
    </alternativeName>
    <alternativeName>
        <fullName evidence="12">rRNA (cytosine-C(5)-)-methyltransferase RsmB</fullName>
    </alternativeName>
</protein>
<evidence type="ECO:0000256" key="4">
    <source>
        <dbReference type="ARBA" id="ARBA00012140"/>
    </source>
</evidence>
<dbReference type="Gene3D" id="1.10.940.10">
    <property type="entry name" value="NusB-like"/>
    <property type="match status" value="1"/>
</dbReference>
<keyword evidence="5" id="KW-0963">Cytoplasm</keyword>
<dbReference type="FunFam" id="3.40.50.150:FF:000022">
    <property type="entry name" value="Ribosomal RNA small subunit methyltransferase B"/>
    <property type="match status" value="1"/>
</dbReference>
<comment type="similarity">
    <text evidence="3 14">Belongs to the class I-like SAM-binding methyltransferase superfamily. RsmB/NOP family.</text>
</comment>
<dbReference type="Proteomes" id="UP000029558">
    <property type="component" value="Chromosome"/>
</dbReference>
<dbReference type="Gene3D" id="3.30.70.1170">
    <property type="entry name" value="Sun protein, domain 3"/>
    <property type="match status" value="1"/>
</dbReference>
<dbReference type="SUPFAM" id="SSF48013">
    <property type="entry name" value="NusB-like"/>
    <property type="match status" value="1"/>
</dbReference>
<organism evidence="15 16">
    <name type="scientific">Piscirickettsia salmonis</name>
    <dbReference type="NCBI Taxonomy" id="1238"/>
    <lineage>
        <taxon>Bacteria</taxon>
        <taxon>Pseudomonadati</taxon>
        <taxon>Pseudomonadota</taxon>
        <taxon>Gammaproteobacteria</taxon>
        <taxon>Thiotrichales</taxon>
        <taxon>Piscirickettsiaceae</taxon>
        <taxon>Piscirickettsia</taxon>
    </lineage>
</organism>
<evidence type="ECO:0000256" key="14">
    <source>
        <dbReference type="PROSITE-ProRule" id="PRU01023"/>
    </source>
</evidence>
<comment type="caution">
    <text evidence="14">Lacks conserved residue(s) required for the propagation of feature annotation.</text>
</comment>
<dbReference type="GO" id="GO:0009383">
    <property type="term" value="F:rRNA (cytosine-C5-)-methyltransferase activity"/>
    <property type="evidence" value="ECO:0007669"/>
    <property type="project" value="TreeGrafter"/>
</dbReference>
<dbReference type="GO" id="GO:0003723">
    <property type="term" value="F:RNA binding"/>
    <property type="evidence" value="ECO:0007669"/>
    <property type="project" value="UniProtKB-UniRule"/>
</dbReference>
<evidence type="ECO:0000256" key="13">
    <source>
        <dbReference type="ARBA" id="ARBA00047283"/>
    </source>
</evidence>
<evidence type="ECO:0000313" key="16">
    <source>
        <dbReference type="Proteomes" id="UP000029558"/>
    </source>
</evidence>
<dbReference type="Gene3D" id="3.40.50.150">
    <property type="entry name" value="Vaccinia Virus protein VP39"/>
    <property type="match status" value="1"/>
</dbReference>
<feature type="binding site" evidence="14">
    <location>
        <position position="328"/>
    </location>
    <ligand>
        <name>S-adenosyl-L-methionine</name>
        <dbReference type="ChEBI" id="CHEBI:59789"/>
    </ligand>
</feature>
<feature type="binding site" evidence="14">
    <location>
        <position position="283"/>
    </location>
    <ligand>
        <name>S-adenosyl-L-methionine</name>
        <dbReference type="ChEBI" id="CHEBI:59789"/>
    </ligand>
</feature>
<dbReference type="Pfam" id="PF01029">
    <property type="entry name" value="NusB"/>
    <property type="match status" value="1"/>
</dbReference>
<dbReference type="GO" id="GO:0006355">
    <property type="term" value="P:regulation of DNA-templated transcription"/>
    <property type="evidence" value="ECO:0007669"/>
    <property type="project" value="InterPro"/>
</dbReference>
<dbReference type="NCBIfam" id="TIGR00563">
    <property type="entry name" value="rsmB"/>
    <property type="match status" value="1"/>
</dbReference>
<dbReference type="PROSITE" id="PS01153">
    <property type="entry name" value="NOL1_NOP2_SUN"/>
    <property type="match status" value="1"/>
</dbReference>
<keyword evidence="6" id="KW-0698">rRNA processing</keyword>
<evidence type="ECO:0000256" key="10">
    <source>
        <dbReference type="ARBA" id="ARBA00022884"/>
    </source>
</evidence>
<evidence type="ECO:0000256" key="2">
    <source>
        <dbReference type="ARBA" id="ARBA00004496"/>
    </source>
</evidence>
<dbReference type="InterPro" id="IPR023267">
    <property type="entry name" value="RCMT"/>
</dbReference>
<dbReference type="InterPro" id="IPR018314">
    <property type="entry name" value="RsmB/NOL1/NOP2-like_CS"/>
</dbReference>
<dbReference type="NCBIfam" id="NF008149">
    <property type="entry name" value="PRK10901.1"/>
    <property type="match status" value="1"/>
</dbReference>
<gene>
    <name evidence="15" type="ORF">KU39_3101</name>
</gene>
<dbReference type="GO" id="GO:0005829">
    <property type="term" value="C:cytosol"/>
    <property type="evidence" value="ECO:0007669"/>
    <property type="project" value="TreeGrafter"/>
</dbReference>
<evidence type="ECO:0000256" key="11">
    <source>
        <dbReference type="ARBA" id="ARBA00030399"/>
    </source>
</evidence>
<evidence type="ECO:0000256" key="12">
    <source>
        <dbReference type="ARBA" id="ARBA00031088"/>
    </source>
</evidence>
<dbReference type="InterPro" id="IPR006027">
    <property type="entry name" value="NusB_RsmB_TIM44"/>
</dbReference>
<dbReference type="GO" id="GO:0070475">
    <property type="term" value="P:rRNA base methylation"/>
    <property type="evidence" value="ECO:0007669"/>
    <property type="project" value="TreeGrafter"/>
</dbReference>
<evidence type="ECO:0000256" key="9">
    <source>
        <dbReference type="ARBA" id="ARBA00022691"/>
    </source>
</evidence>
<comment type="catalytic activity">
    <reaction evidence="13">
        <text>cytidine(967) in 16S rRNA + S-adenosyl-L-methionine = 5-methylcytidine(967) in 16S rRNA + S-adenosyl-L-homocysteine + H(+)</text>
        <dbReference type="Rhea" id="RHEA:42748"/>
        <dbReference type="Rhea" id="RHEA-COMP:10219"/>
        <dbReference type="Rhea" id="RHEA-COMP:10220"/>
        <dbReference type="ChEBI" id="CHEBI:15378"/>
        <dbReference type="ChEBI" id="CHEBI:57856"/>
        <dbReference type="ChEBI" id="CHEBI:59789"/>
        <dbReference type="ChEBI" id="CHEBI:74483"/>
        <dbReference type="ChEBI" id="CHEBI:82748"/>
        <dbReference type="EC" id="2.1.1.176"/>
    </reaction>
</comment>
<evidence type="ECO:0000256" key="8">
    <source>
        <dbReference type="ARBA" id="ARBA00022679"/>
    </source>
</evidence>
<keyword evidence="10 14" id="KW-0694">RNA-binding</keyword>
<accession>A0A1L6TFI0</accession>
<evidence type="ECO:0000256" key="5">
    <source>
        <dbReference type="ARBA" id="ARBA00022490"/>
    </source>
</evidence>
<dbReference type="Pfam" id="PF01189">
    <property type="entry name" value="Methyltr_RsmB-F"/>
    <property type="match status" value="1"/>
</dbReference>
<dbReference type="InterPro" id="IPR004573">
    <property type="entry name" value="rRNA_ssu_MeTfrase_B"/>
</dbReference>
<dbReference type="AlphaFoldDB" id="A0A1L6TFI0"/>
<feature type="binding site" evidence="14">
    <location>
        <begin position="260"/>
        <end position="266"/>
    </location>
    <ligand>
        <name>S-adenosyl-L-methionine</name>
        <dbReference type="ChEBI" id="CHEBI:59789"/>
    </ligand>
</feature>
<keyword evidence="9 14" id="KW-0949">S-adenosyl-L-methionine</keyword>
<dbReference type="EMBL" id="CP012508">
    <property type="protein sequence ID" value="ALB24274.1"/>
    <property type="molecule type" value="Genomic_DNA"/>
</dbReference>
<dbReference type="PROSITE" id="PS51686">
    <property type="entry name" value="SAM_MT_RSMB_NOP"/>
    <property type="match status" value="1"/>
</dbReference>
<name>A0A1L6TFI0_PISSA</name>
<sequence>MQWGVVLASKLTNIRALASAVLADVNHQGMSLPAALLKHNELLDEGDKSLLQELCFGSIRWYQRLDAICDQLLNRPLRRREASLKMLLIVGLYQLLFMRIKPYAVISETVDAVKDLKKPHAKGLVNAVLRSAQRQDYPLLTQEIAIYSHPNWLIKRCKRAWPESWQDILKANNERPPMSLRVNQRWGTRQAYLQLLKQHDIVAEAVNIQDCAHAIRLGKPSSVAVLPQFSEGACSVQNEAAQLAAPLLDLKAGLRVLDACAAPGGKSCHILESADAIDLVAVDVDGKRLQRVQENLSRLKLSAKLVEAAVENIDDWWDGVPFDRILLDAPCSGTGVIRRHPDIKLLRTLEDISQLHHLQLQLLTALWPCLKPGGVLIYATCSILPEENEAVIKKFLAEQAGKAQEVKFSAEWGMLRPFGRQIFPEVGGMDGFYYAKLRKIANS</sequence>
<proteinExistence type="inferred from homology"/>
<dbReference type="PANTHER" id="PTHR22807">
    <property type="entry name" value="NOP2 YEAST -RELATED NOL1/NOP2/FMU SUN DOMAIN-CONTAINING"/>
    <property type="match status" value="1"/>
</dbReference>
<evidence type="ECO:0000256" key="1">
    <source>
        <dbReference type="ARBA" id="ARBA00002724"/>
    </source>
</evidence>
<evidence type="ECO:0000313" key="15">
    <source>
        <dbReference type="EMBL" id="ALB24274.1"/>
    </source>
</evidence>